<dbReference type="EMBL" id="CAKJTG010000011">
    <property type="protein sequence ID" value="CAG9608673.1"/>
    <property type="molecule type" value="Genomic_DNA"/>
</dbReference>
<proteinExistence type="predicted"/>
<comment type="caution">
    <text evidence="1">The sequence shown here is derived from an EMBL/GenBank/DDBJ whole genome shotgun (WGS) entry which is preliminary data.</text>
</comment>
<dbReference type="RefSeq" id="WP_230496915.1">
    <property type="nucleotide sequence ID" value="NZ_CAKJTG010000011.1"/>
</dbReference>
<sequence>MVTAILIPIICFYFYWVTKKDMKENEQKWLNLTNIYEEAIVSGKIIQLEKTRKRFYYHRYINVLNIQLQTDTKLIHVKRVTPFTMQKDPIALKIGDHVRLYGNWHENEFQFLRFDIVN</sequence>
<accession>A0A9C7LB86</accession>
<dbReference type="AlphaFoldDB" id="A0A9C7LB86"/>
<evidence type="ECO:0000313" key="1">
    <source>
        <dbReference type="EMBL" id="CAG9608673.1"/>
    </source>
</evidence>
<name>A0A9C7LB86_9BACI</name>
<evidence type="ECO:0000313" key="2">
    <source>
        <dbReference type="Proteomes" id="UP000789845"/>
    </source>
</evidence>
<keyword evidence="2" id="KW-1185">Reference proteome</keyword>
<reference evidence="1" key="1">
    <citation type="submission" date="2021-10" db="EMBL/GenBank/DDBJ databases">
        <authorList>
            <person name="Criscuolo A."/>
        </authorList>
    </citation>
    <scope>NUCLEOTIDE SEQUENCE</scope>
    <source>
        <strain evidence="1">CIP111885</strain>
    </source>
</reference>
<protein>
    <submittedName>
        <fullName evidence="1">Uncharacterized protein</fullName>
    </submittedName>
</protein>
<organism evidence="1 2">
    <name type="scientific">Pseudoneobacillus rhizosphaerae</name>
    <dbReference type="NCBI Taxonomy" id="2880968"/>
    <lineage>
        <taxon>Bacteria</taxon>
        <taxon>Bacillati</taxon>
        <taxon>Bacillota</taxon>
        <taxon>Bacilli</taxon>
        <taxon>Bacillales</taxon>
        <taxon>Bacillaceae</taxon>
        <taxon>Pseudoneobacillus</taxon>
    </lineage>
</organism>
<gene>
    <name evidence="1" type="ORF">NEOCIP111885_02390</name>
</gene>
<dbReference type="Proteomes" id="UP000789845">
    <property type="component" value="Unassembled WGS sequence"/>
</dbReference>